<dbReference type="RefSeq" id="WP_085618312.1">
    <property type="nucleotide sequence ID" value="NZ_JFKB01000006.1"/>
</dbReference>
<protein>
    <submittedName>
        <fullName evidence="3">Hemolysin secretion protein D</fullName>
    </submittedName>
</protein>
<sequence length="331" mass="35929">MSNLRAPLVILVAALAVASGGYYYWQQNQDTLPDYITSGNGRIEAEEVHVATKYAGRVAQVDVEEGDFVTKGQVLARMDTAELEATQAKARADVAQAYQKVAQAKAEIVQRESQLKFAQSQLERANTLVKNNNISREAVDQRRSERDIAESALVASKAGLTAAERGVEAADAEVSRLQIQIDDSALTAPRSGRVQYRLAEPGEVLASGGRVVTLIDLTDVYMTIFLPTNAAGATFVGNEARIVLDAAPEFVIPASVSFVSADAQFTPREVETRSEREKLMFRAKIRIDHKLLTQHIEKVKTGLPGVAYVMQGGSTQWPESLSVALPPEASK</sequence>
<dbReference type="Gene3D" id="2.40.50.100">
    <property type="match status" value="1"/>
</dbReference>
<feature type="domain" description="Multidrug resistance protein MdtA-like barrel-sandwich hybrid" evidence="2">
    <location>
        <begin position="47"/>
        <end position="208"/>
    </location>
</feature>
<evidence type="ECO:0000313" key="4">
    <source>
        <dbReference type="Proteomes" id="UP000193396"/>
    </source>
</evidence>
<evidence type="ECO:0000259" key="2">
    <source>
        <dbReference type="Pfam" id="PF25917"/>
    </source>
</evidence>
<evidence type="ECO:0000313" key="3">
    <source>
        <dbReference type="EMBL" id="OSQ47901.1"/>
    </source>
</evidence>
<dbReference type="Gene3D" id="1.10.287.470">
    <property type="entry name" value="Helix hairpin bin"/>
    <property type="match status" value="1"/>
</dbReference>
<gene>
    <name evidence="3" type="ORF">TALK_09740</name>
</gene>
<dbReference type="InterPro" id="IPR058625">
    <property type="entry name" value="MdtA-like_BSH"/>
</dbReference>
<feature type="coiled-coil region" evidence="1">
    <location>
        <begin position="87"/>
        <end position="121"/>
    </location>
</feature>
<dbReference type="GO" id="GO:0005886">
    <property type="term" value="C:plasma membrane"/>
    <property type="evidence" value="ECO:0007669"/>
    <property type="project" value="TreeGrafter"/>
</dbReference>
<keyword evidence="1" id="KW-0175">Coiled coil</keyword>
<dbReference type="GO" id="GO:0015562">
    <property type="term" value="F:efflux transmembrane transporter activity"/>
    <property type="evidence" value="ECO:0007669"/>
    <property type="project" value="InterPro"/>
</dbReference>
<evidence type="ECO:0000256" key="1">
    <source>
        <dbReference type="SAM" id="Coils"/>
    </source>
</evidence>
<dbReference type="AlphaFoldDB" id="A0A1Y2LCY7"/>
<dbReference type="Pfam" id="PF25917">
    <property type="entry name" value="BSH_RND"/>
    <property type="match status" value="1"/>
</dbReference>
<proteinExistence type="predicted"/>
<accession>A0A1Y2LCY7</accession>
<keyword evidence="4" id="KW-1185">Reference proteome</keyword>
<dbReference type="EMBL" id="JFKB01000006">
    <property type="protein sequence ID" value="OSQ47901.1"/>
    <property type="molecule type" value="Genomic_DNA"/>
</dbReference>
<dbReference type="PANTHER" id="PTHR30438:SF2">
    <property type="entry name" value="MEMBRANE PROTEIN"/>
    <property type="match status" value="1"/>
</dbReference>
<dbReference type="OrthoDB" id="9778236at2"/>
<reference evidence="3 4" key="1">
    <citation type="submission" date="2014-03" db="EMBL/GenBank/DDBJ databases">
        <title>The draft genome sequence of Thalassospira alkalitolerans JCM 18968.</title>
        <authorList>
            <person name="Lai Q."/>
            <person name="Shao Z."/>
        </authorList>
    </citation>
    <scope>NUCLEOTIDE SEQUENCE [LARGE SCALE GENOMIC DNA]</scope>
    <source>
        <strain evidence="3 4">JCM 18968</strain>
    </source>
</reference>
<dbReference type="STRING" id="1293890.TALK_09740"/>
<dbReference type="Proteomes" id="UP000193396">
    <property type="component" value="Unassembled WGS sequence"/>
</dbReference>
<comment type="caution">
    <text evidence="3">The sequence shown here is derived from an EMBL/GenBank/DDBJ whole genome shotgun (WGS) entry which is preliminary data.</text>
</comment>
<dbReference type="SUPFAM" id="SSF111369">
    <property type="entry name" value="HlyD-like secretion proteins"/>
    <property type="match status" value="2"/>
</dbReference>
<name>A0A1Y2LCY7_9PROT</name>
<dbReference type="Gene3D" id="2.40.30.170">
    <property type="match status" value="1"/>
</dbReference>
<dbReference type="PANTHER" id="PTHR30438">
    <property type="entry name" value="36 KDA ANTIGEN-RELATED"/>
    <property type="match status" value="1"/>
</dbReference>
<organism evidence="3 4">
    <name type="scientific">Thalassospira alkalitolerans</name>
    <dbReference type="NCBI Taxonomy" id="1293890"/>
    <lineage>
        <taxon>Bacteria</taxon>
        <taxon>Pseudomonadati</taxon>
        <taxon>Pseudomonadota</taxon>
        <taxon>Alphaproteobacteria</taxon>
        <taxon>Rhodospirillales</taxon>
        <taxon>Thalassospiraceae</taxon>
        <taxon>Thalassospira</taxon>
    </lineage>
</organism>